<evidence type="ECO:0000256" key="3">
    <source>
        <dbReference type="ARBA" id="ARBA00022833"/>
    </source>
</evidence>
<dbReference type="Gene3D" id="3.30.40.10">
    <property type="entry name" value="Zinc/RING finger domain, C3HC4 (zinc finger)"/>
    <property type="match status" value="1"/>
</dbReference>
<dbReference type="GO" id="GO:0007131">
    <property type="term" value="P:reciprocal meiotic recombination"/>
    <property type="evidence" value="ECO:0007669"/>
    <property type="project" value="InterPro"/>
</dbReference>
<keyword evidence="2 4" id="KW-0863">Zinc-finger</keyword>
<dbReference type="STRING" id="764103.G7E3B1"/>
<reference evidence="7 8" key="2">
    <citation type="journal article" date="2012" name="Open Biol.">
        <title>Characteristics of nucleosomes and linker DNA regions on the genome of the basidiomycete Mixia osmundae revealed by mono- and dinucleosome mapping.</title>
        <authorList>
            <person name="Nishida H."/>
            <person name="Kondo S."/>
            <person name="Matsumoto T."/>
            <person name="Suzuki Y."/>
            <person name="Yoshikawa H."/>
            <person name="Taylor T.D."/>
            <person name="Sugiyama J."/>
        </authorList>
    </citation>
    <scope>NUCLEOTIDE SEQUENCE [LARGE SCALE GENOMIC DNA]</scope>
    <source>
        <strain evidence="8">CBS 9802 / IAM 14324 / JCM 22182 / KY 12970</strain>
    </source>
</reference>
<feature type="compositionally biased region" description="Polar residues" evidence="5">
    <location>
        <begin position="289"/>
        <end position="302"/>
    </location>
</feature>
<evidence type="ECO:0000256" key="1">
    <source>
        <dbReference type="ARBA" id="ARBA00022723"/>
    </source>
</evidence>
<dbReference type="GO" id="GO:0061630">
    <property type="term" value="F:ubiquitin protein ligase activity"/>
    <property type="evidence" value="ECO:0007669"/>
    <property type="project" value="InterPro"/>
</dbReference>
<dbReference type="InterPro" id="IPR017907">
    <property type="entry name" value="Znf_RING_CS"/>
</dbReference>
<feature type="compositionally biased region" description="Polar residues" evidence="5">
    <location>
        <begin position="260"/>
        <end position="270"/>
    </location>
</feature>
<dbReference type="EMBL" id="BABT02000119">
    <property type="protein sequence ID" value="GAA97321.1"/>
    <property type="molecule type" value="Genomic_DNA"/>
</dbReference>
<evidence type="ECO:0000259" key="6">
    <source>
        <dbReference type="PROSITE" id="PS50089"/>
    </source>
</evidence>
<dbReference type="GO" id="GO:0008270">
    <property type="term" value="F:zinc ion binding"/>
    <property type="evidence" value="ECO:0007669"/>
    <property type="project" value="UniProtKB-KW"/>
</dbReference>
<feature type="domain" description="RING-type" evidence="6">
    <location>
        <begin position="115"/>
        <end position="153"/>
    </location>
</feature>
<dbReference type="InterPro" id="IPR001841">
    <property type="entry name" value="Znf_RING"/>
</dbReference>
<dbReference type="InParanoid" id="G7E3B1"/>
<organism evidence="7 8">
    <name type="scientific">Mixia osmundae (strain CBS 9802 / IAM 14324 / JCM 22182 / KY 12970)</name>
    <dbReference type="NCBI Taxonomy" id="764103"/>
    <lineage>
        <taxon>Eukaryota</taxon>
        <taxon>Fungi</taxon>
        <taxon>Dikarya</taxon>
        <taxon>Basidiomycota</taxon>
        <taxon>Pucciniomycotina</taxon>
        <taxon>Mixiomycetes</taxon>
        <taxon>Mixiales</taxon>
        <taxon>Mixiaceae</taxon>
        <taxon>Mixia</taxon>
    </lineage>
</organism>
<sequence length="338" mass="38164">MSRRGPCLLDPSIGLASFDGQPDWFARLPRAAAVLAAGSVARTRADRLAHNTLECRRRQATARFDWRRPVAPISSADVASARWLFPRLSAASHPSYGAQEVHMDLNELRCNHLKCRKILSLEGKGVSTSCSHVFCVACANTLFTPERLCPACETHLPHDDDMLYFSLNPSTEFRNTVLAGLSPSIIVDIVSRALNFWTYQQGQEKIFQEMLLKHSQEHATILEQDNLNITQRANQELDHAQRELDMTRQQQRDLQTTLRGSQRQQHSLQSKYDRMRASIGPRANPDLLATSSGTSPAAAQNEQEIRTPDAYPFKYSHAMTRQRQSYLHSYVSTSVIFE</sequence>
<proteinExistence type="predicted"/>
<keyword evidence="3" id="KW-0862">Zinc</keyword>
<dbReference type="InterPro" id="IPR013083">
    <property type="entry name" value="Znf_RING/FYVE/PHD"/>
</dbReference>
<dbReference type="PANTHER" id="PTHR14305:SF0">
    <property type="entry name" value="E3 UBIQUITIN-PROTEIN LIGASE CCNB1IP1"/>
    <property type="match status" value="1"/>
</dbReference>
<dbReference type="HOGENOM" id="CLU_821562_0_0_1"/>
<dbReference type="Proteomes" id="UP000009131">
    <property type="component" value="Unassembled WGS sequence"/>
</dbReference>
<reference evidence="7 8" key="1">
    <citation type="journal article" date="2011" name="J. Gen. Appl. Microbiol.">
        <title>Draft genome sequencing of the enigmatic basidiomycete Mixia osmundae.</title>
        <authorList>
            <person name="Nishida H."/>
            <person name="Nagatsuka Y."/>
            <person name="Sugiyama J."/>
        </authorList>
    </citation>
    <scope>NUCLEOTIDE SEQUENCE [LARGE SCALE GENOMIC DNA]</scope>
    <source>
        <strain evidence="8">CBS 9802 / IAM 14324 / JCM 22182 / KY 12970</strain>
    </source>
</reference>
<feature type="compositionally biased region" description="Low complexity" evidence="5">
    <location>
        <begin position="247"/>
        <end position="259"/>
    </location>
</feature>
<dbReference type="PROSITE" id="PS50089">
    <property type="entry name" value="ZF_RING_2"/>
    <property type="match status" value="1"/>
</dbReference>
<keyword evidence="1" id="KW-0479">Metal-binding</keyword>
<dbReference type="PROSITE" id="PS00518">
    <property type="entry name" value="ZF_RING_1"/>
    <property type="match status" value="1"/>
</dbReference>
<dbReference type="eggNOG" id="ENOG502RMFV">
    <property type="taxonomic scope" value="Eukaryota"/>
</dbReference>
<protein>
    <recommendedName>
        <fullName evidence="6">RING-type domain-containing protein</fullName>
    </recommendedName>
</protein>
<dbReference type="RefSeq" id="XP_014567925.1">
    <property type="nucleotide sequence ID" value="XM_014712439.1"/>
</dbReference>
<evidence type="ECO:0000313" key="7">
    <source>
        <dbReference type="EMBL" id="GAA97321.1"/>
    </source>
</evidence>
<evidence type="ECO:0000256" key="2">
    <source>
        <dbReference type="ARBA" id="ARBA00022771"/>
    </source>
</evidence>
<accession>G7E3B1</accession>
<feature type="region of interest" description="Disordered" evidence="5">
    <location>
        <begin position="247"/>
        <end position="308"/>
    </location>
</feature>
<dbReference type="PANTHER" id="PTHR14305">
    <property type="entry name" value="E3 UBIQUITIN-PROTEIN LIGASE CCNB1IP1"/>
    <property type="match status" value="1"/>
</dbReference>
<dbReference type="AlphaFoldDB" id="G7E3B1"/>
<evidence type="ECO:0000313" key="8">
    <source>
        <dbReference type="Proteomes" id="UP000009131"/>
    </source>
</evidence>
<dbReference type="Pfam" id="PF14634">
    <property type="entry name" value="zf-RING_5"/>
    <property type="match status" value="1"/>
</dbReference>
<comment type="caution">
    <text evidence="7">The sequence shown here is derived from an EMBL/GenBank/DDBJ whole genome shotgun (WGS) entry which is preliminary data.</text>
</comment>
<keyword evidence="8" id="KW-1185">Reference proteome</keyword>
<evidence type="ECO:0000256" key="5">
    <source>
        <dbReference type="SAM" id="MobiDB-lite"/>
    </source>
</evidence>
<dbReference type="OrthoDB" id="441210at2759"/>
<dbReference type="GO" id="GO:0000795">
    <property type="term" value="C:synaptonemal complex"/>
    <property type="evidence" value="ECO:0007669"/>
    <property type="project" value="InterPro"/>
</dbReference>
<evidence type="ECO:0000256" key="4">
    <source>
        <dbReference type="PROSITE-ProRule" id="PRU00175"/>
    </source>
</evidence>
<dbReference type="InterPro" id="IPR042448">
    <property type="entry name" value="CCNB1IP1"/>
</dbReference>
<dbReference type="SUPFAM" id="SSF57850">
    <property type="entry name" value="RING/U-box"/>
    <property type="match status" value="1"/>
</dbReference>
<name>G7E3B1_MIXOS</name>
<gene>
    <name evidence="7" type="primary">Mo03999</name>
    <name evidence="7" type="ORF">E5Q_03999</name>
</gene>